<dbReference type="GO" id="GO:0003006">
    <property type="term" value="P:developmental process involved in reproduction"/>
    <property type="evidence" value="ECO:0007669"/>
    <property type="project" value="TreeGrafter"/>
</dbReference>
<dbReference type="PANTHER" id="PTHR35489:SF2">
    <property type="entry name" value="TITAN9"/>
    <property type="match status" value="1"/>
</dbReference>
<keyword evidence="4" id="KW-1185">Reference proteome</keyword>
<dbReference type="Proteomes" id="UP000829196">
    <property type="component" value="Unassembled WGS sequence"/>
</dbReference>
<keyword evidence="1" id="KW-0175">Coiled coil</keyword>
<gene>
    <name evidence="3" type="ORF">KFK09_014863</name>
</gene>
<evidence type="ECO:0000313" key="4">
    <source>
        <dbReference type="Proteomes" id="UP000829196"/>
    </source>
</evidence>
<name>A0A8T3B2Y3_DENNO</name>
<organism evidence="3 4">
    <name type="scientific">Dendrobium nobile</name>
    <name type="common">Orchid</name>
    <dbReference type="NCBI Taxonomy" id="94219"/>
    <lineage>
        <taxon>Eukaryota</taxon>
        <taxon>Viridiplantae</taxon>
        <taxon>Streptophyta</taxon>
        <taxon>Embryophyta</taxon>
        <taxon>Tracheophyta</taxon>
        <taxon>Spermatophyta</taxon>
        <taxon>Magnoliopsida</taxon>
        <taxon>Liliopsida</taxon>
        <taxon>Asparagales</taxon>
        <taxon>Orchidaceae</taxon>
        <taxon>Epidendroideae</taxon>
        <taxon>Malaxideae</taxon>
        <taxon>Dendrobiinae</taxon>
        <taxon>Dendrobium</taxon>
    </lineage>
</organism>
<dbReference type="Pfam" id="PF25091">
    <property type="entry name" value="DUF7806"/>
    <property type="match status" value="1"/>
</dbReference>
<dbReference type="SMR" id="A0A8T3B2Y3"/>
<dbReference type="PANTHER" id="PTHR35489">
    <property type="entry name" value="TITAN9"/>
    <property type="match status" value="1"/>
</dbReference>
<comment type="caution">
    <text evidence="3">The sequence shown here is derived from an EMBL/GenBank/DDBJ whole genome shotgun (WGS) entry which is preliminary data.</text>
</comment>
<dbReference type="OrthoDB" id="759501at2759"/>
<protein>
    <recommendedName>
        <fullName evidence="2">DUF7806 domain-containing protein</fullName>
    </recommendedName>
</protein>
<feature type="domain" description="DUF7806" evidence="2">
    <location>
        <begin position="178"/>
        <end position="239"/>
    </location>
</feature>
<feature type="coiled-coil region" evidence="1">
    <location>
        <begin position="38"/>
        <end position="79"/>
    </location>
</feature>
<proteinExistence type="predicted"/>
<evidence type="ECO:0000256" key="1">
    <source>
        <dbReference type="SAM" id="Coils"/>
    </source>
</evidence>
<dbReference type="EMBL" id="JAGYWB010000011">
    <property type="protein sequence ID" value="KAI0503917.1"/>
    <property type="molecule type" value="Genomic_DNA"/>
</dbReference>
<evidence type="ECO:0000313" key="3">
    <source>
        <dbReference type="EMBL" id="KAI0503917.1"/>
    </source>
</evidence>
<evidence type="ECO:0000259" key="2">
    <source>
        <dbReference type="Pfam" id="PF25091"/>
    </source>
</evidence>
<dbReference type="InterPro" id="IPR056708">
    <property type="entry name" value="DUF7806"/>
</dbReference>
<dbReference type="AlphaFoldDB" id="A0A8T3B2Y3"/>
<reference evidence="3" key="1">
    <citation type="journal article" date="2022" name="Front. Genet.">
        <title>Chromosome-Scale Assembly of the Dendrobium nobile Genome Provides Insights Into the Molecular Mechanism of the Biosynthesis of the Medicinal Active Ingredient of Dendrobium.</title>
        <authorList>
            <person name="Xu Q."/>
            <person name="Niu S.-C."/>
            <person name="Li K.-L."/>
            <person name="Zheng P.-J."/>
            <person name="Zhang X.-J."/>
            <person name="Jia Y."/>
            <person name="Liu Y."/>
            <person name="Niu Y.-X."/>
            <person name="Yu L.-H."/>
            <person name="Chen D.-F."/>
            <person name="Zhang G.-Q."/>
        </authorList>
    </citation>
    <scope>NUCLEOTIDE SEQUENCE</scope>
    <source>
        <tissue evidence="3">Leaf</tissue>
    </source>
</reference>
<sequence>MERFSSQLYEKYINLKKRKFSEIEDSNKKRISDTLQYQSAIELLIEDLKTENEKLRVKIVSMQEQYQESQELLLKERQKTNELSSEVNSLKKTLAKKIDNLESASLRSPCGKPSIRLEDSNECLPMKNNLDTPSGQNPIQSENAAITLHEIDNENRLVFHDEPMIVSLQPDCCIRTKGNYGFKFTLSLMRDNDGRDEKLFYRVSSLGTIENIALEWMKDDMVFGLAMCPVFFDRLSRVVGHKC</sequence>
<accession>A0A8T3B2Y3</accession>